<organism evidence="1 2">
    <name type="scientific">Paremcibacter congregatus</name>
    <dbReference type="NCBI Taxonomy" id="2043170"/>
    <lineage>
        <taxon>Bacteria</taxon>
        <taxon>Pseudomonadati</taxon>
        <taxon>Pseudomonadota</taxon>
        <taxon>Alphaproteobacteria</taxon>
        <taxon>Emcibacterales</taxon>
        <taxon>Emcibacteraceae</taxon>
        <taxon>Paremcibacter</taxon>
    </lineage>
</organism>
<name>A0A2G4YLY9_9PROT</name>
<proteinExistence type="predicted"/>
<comment type="caution">
    <text evidence="1">The sequence shown here is derived from an EMBL/GenBank/DDBJ whole genome shotgun (WGS) entry which is preliminary data.</text>
</comment>
<protein>
    <submittedName>
        <fullName evidence="1">Uncharacterized protein</fullName>
    </submittedName>
</protein>
<evidence type="ECO:0000313" key="2">
    <source>
        <dbReference type="Proteomes" id="UP000229730"/>
    </source>
</evidence>
<sequence>MIEKGCFGILFLWLLSSAAYHPLPCINPWFIPVRVQRQKSVTISSLFSIRDKQDLKSAPDQVQVGDNYKGWEFQA</sequence>
<reference evidence="1 2" key="1">
    <citation type="submission" date="2017-10" db="EMBL/GenBank/DDBJ databases">
        <title>Frigbacter circumglobatus gen. nov. sp. nov., isolated from sediment cultured in situ.</title>
        <authorList>
            <person name="Zhao Z."/>
        </authorList>
    </citation>
    <scope>NUCLEOTIDE SEQUENCE [LARGE SCALE GENOMIC DNA]</scope>
    <source>
        <strain evidence="1 2">ZYL</strain>
    </source>
</reference>
<accession>A0A2G4YLY9</accession>
<gene>
    <name evidence="1" type="ORF">CRD36_17280</name>
</gene>
<dbReference type="InParanoid" id="A0A2G4YLY9"/>
<keyword evidence="2" id="KW-1185">Reference proteome</keyword>
<dbReference type="EMBL" id="PDEM01000033">
    <property type="protein sequence ID" value="PHZ83318.1"/>
    <property type="molecule type" value="Genomic_DNA"/>
</dbReference>
<dbReference type="AlphaFoldDB" id="A0A2G4YLY9"/>
<evidence type="ECO:0000313" key="1">
    <source>
        <dbReference type="EMBL" id="PHZ83318.1"/>
    </source>
</evidence>
<dbReference type="Proteomes" id="UP000229730">
    <property type="component" value="Unassembled WGS sequence"/>
</dbReference>